<evidence type="ECO:0000313" key="2">
    <source>
        <dbReference type="EMBL" id="KAG8086556.1"/>
    </source>
</evidence>
<evidence type="ECO:0000313" key="3">
    <source>
        <dbReference type="Proteomes" id="UP000729402"/>
    </source>
</evidence>
<proteinExistence type="predicted"/>
<comment type="caution">
    <text evidence="2">The sequence shown here is derived from an EMBL/GenBank/DDBJ whole genome shotgun (WGS) entry which is preliminary data.</text>
</comment>
<reference evidence="2" key="2">
    <citation type="submission" date="2021-02" db="EMBL/GenBank/DDBJ databases">
        <authorList>
            <person name="Kimball J.A."/>
            <person name="Haas M.W."/>
            <person name="Macchietto M."/>
            <person name="Kono T."/>
            <person name="Duquette J."/>
            <person name="Shao M."/>
        </authorList>
    </citation>
    <scope>NUCLEOTIDE SEQUENCE</scope>
    <source>
        <tissue evidence="2">Fresh leaf tissue</tissue>
    </source>
</reference>
<keyword evidence="3" id="KW-1185">Reference proteome</keyword>
<dbReference type="EMBL" id="JAAALK010000082">
    <property type="protein sequence ID" value="KAG8086556.1"/>
    <property type="molecule type" value="Genomic_DNA"/>
</dbReference>
<organism evidence="2 3">
    <name type="scientific">Zizania palustris</name>
    <name type="common">Northern wild rice</name>
    <dbReference type="NCBI Taxonomy" id="103762"/>
    <lineage>
        <taxon>Eukaryota</taxon>
        <taxon>Viridiplantae</taxon>
        <taxon>Streptophyta</taxon>
        <taxon>Embryophyta</taxon>
        <taxon>Tracheophyta</taxon>
        <taxon>Spermatophyta</taxon>
        <taxon>Magnoliopsida</taxon>
        <taxon>Liliopsida</taxon>
        <taxon>Poales</taxon>
        <taxon>Poaceae</taxon>
        <taxon>BOP clade</taxon>
        <taxon>Oryzoideae</taxon>
        <taxon>Oryzeae</taxon>
        <taxon>Zizaniinae</taxon>
        <taxon>Zizania</taxon>
    </lineage>
</organism>
<evidence type="ECO:0000256" key="1">
    <source>
        <dbReference type="SAM" id="MobiDB-lite"/>
    </source>
</evidence>
<feature type="compositionally biased region" description="Basic and acidic residues" evidence="1">
    <location>
        <begin position="18"/>
        <end position="31"/>
    </location>
</feature>
<dbReference type="AlphaFoldDB" id="A0A8J5WB56"/>
<name>A0A8J5WB56_ZIZPA</name>
<sequence length="131" mass="13004">MSGADRISIRAAALALDDGARGDKPDTKQHVFADLGSPVSPLRLRPSAAATPSSSSSSAGSAKSPALCIAAAGIPRGGRRGSYSGELVAEGNPPRPPGHRRSGSGALICPAGAAVREAEEAAAPGALRARR</sequence>
<accession>A0A8J5WB56</accession>
<dbReference type="Proteomes" id="UP000729402">
    <property type="component" value="Unassembled WGS sequence"/>
</dbReference>
<gene>
    <name evidence="2" type="ORF">GUJ93_ZPchr0010g9796</name>
</gene>
<feature type="region of interest" description="Disordered" evidence="1">
    <location>
        <begin position="17"/>
        <end position="107"/>
    </location>
</feature>
<protein>
    <submittedName>
        <fullName evidence="2">Uncharacterized protein</fullName>
    </submittedName>
</protein>
<reference evidence="2" key="1">
    <citation type="journal article" date="2021" name="bioRxiv">
        <title>Whole Genome Assembly and Annotation of Northern Wild Rice, Zizania palustris L., Supports a Whole Genome Duplication in the Zizania Genus.</title>
        <authorList>
            <person name="Haas M."/>
            <person name="Kono T."/>
            <person name="Macchietto M."/>
            <person name="Millas R."/>
            <person name="McGilp L."/>
            <person name="Shao M."/>
            <person name="Duquette J."/>
            <person name="Hirsch C.N."/>
            <person name="Kimball J."/>
        </authorList>
    </citation>
    <scope>NUCLEOTIDE SEQUENCE</scope>
    <source>
        <tissue evidence="2">Fresh leaf tissue</tissue>
    </source>
</reference>
<feature type="compositionally biased region" description="Low complexity" evidence="1">
    <location>
        <begin position="46"/>
        <end position="74"/>
    </location>
</feature>